<feature type="region of interest" description="Disordered" evidence="1">
    <location>
        <begin position="1"/>
        <end position="25"/>
    </location>
</feature>
<dbReference type="PANTHER" id="PTHR36102">
    <property type="entry name" value="CHROMOSOME 10, WHOLE GENOME SHOTGUN SEQUENCE"/>
    <property type="match status" value="1"/>
</dbReference>
<name>M2YML5_DOTSN</name>
<proteinExistence type="predicted"/>
<keyword evidence="4" id="KW-1185">Reference proteome</keyword>
<sequence length="679" mass="77268">MVHIPPSNMKAQMKRERVDKTDRHKQIESIRHTVESTIKNALARKRMNGQPFAFSVDSEGNVHAIQSSAPDNEAQTAGSSMQDLDTTMDQAEDFADDELFGQPMIIAKGKRINRSNRDRGRSTVRRNTASKSACPYSQPTAVSTPDSDPEPPIPPRKQHKTFMIQDEQAVKDFLHGRLKGMQQLADKKIAKAWIKSICPKKQANFPYQNKKLGRDGHMNEQPAVPGWWPGQNVCRFIEPDHIKRTERMELCLHLLRLRPDPDQLKIWNKDKTEPNSTHLYHGWTAFLKESAGAEIFDELPKEDKVRTESRKAMMEQMYRVAQLEQDFLDGAIDGDTQYSYEEDQEERKTAPVKRTRTMSVDSCAEGQSRQSSASVSCTRAKRARQTTPSNTPTLVPGQVQPQKGESNLPKSRPQEHIQVEEQSDEGFFDFPQADAGYDLAMGDNLCSSETESQSRRSNPFIGQCGVVDLKRESSLEPHHRFRPQPQPHQQRWVDFEQEPMQWTVPPQPASSFMLGREEYISGPDSYQLQQPATAKFPGRQDWNFPPYPAQEMVQVQQVNQVAEPQFQAVPDTSIYSPQRMGPLPLSNYVQYNGHLPQEQAHATTMAPNQFFMPATEAGVADFHPPMPAAPQQIYQEPAQSQPQYHHHHQPRQGLAQRHIAPMHYHGLPYAQPNGWPQPQ</sequence>
<evidence type="ECO:0000313" key="4">
    <source>
        <dbReference type="Proteomes" id="UP000016933"/>
    </source>
</evidence>
<gene>
    <name evidence="3" type="ORF">DOTSEDRAFT_72529</name>
</gene>
<feature type="region of interest" description="Disordered" evidence="1">
    <location>
        <begin position="337"/>
        <end position="425"/>
    </location>
</feature>
<dbReference type="AlphaFoldDB" id="M2YML5"/>
<evidence type="ECO:0000313" key="3">
    <source>
        <dbReference type="EMBL" id="EME43175.1"/>
    </source>
</evidence>
<evidence type="ECO:0000259" key="2">
    <source>
        <dbReference type="Pfam" id="PF11001"/>
    </source>
</evidence>
<dbReference type="Proteomes" id="UP000016933">
    <property type="component" value="Unassembled WGS sequence"/>
</dbReference>
<feature type="compositionally biased region" description="Basic and acidic residues" evidence="1">
    <location>
        <begin position="13"/>
        <end position="25"/>
    </location>
</feature>
<reference evidence="4" key="1">
    <citation type="journal article" date="2012" name="PLoS Genet.">
        <title>The genomes of the fungal plant pathogens Cladosporium fulvum and Dothistroma septosporum reveal adaptation to different hosts and lifestyles but also signatures of common ancestry.</title>
        <authorList>
            <person name="de Wit P.J.G.M."/>
            <person name="van der Burgt A."/>
            <person name="Oekmen B."/>
            <person name="Stergiopoulos I."/>
            <person name="Abd-Elsalam K.A."/>
            <person name="Aerts A.L."/>
            <person name="Bahkali A.H."/>
            <person name="Beenen H.G."/>
            <person name="Chettri P."/>
            <person name="Cox M.P."/>
            <person name="Datema E."/>
            <person name="de Vries R.P."/>
            <person name="Dhillon B."/>
            <person name="Ganley A.R."/>
            <person name="Griffiths S.A."/>
            <person name="Guo Y."/>
            <person name="Hamelin R.C."/>
            <person name="Henrissat B."/>
            <person name="Kabir M.S."/>
            <person name="Jashni M.K."/>
            <person name="Kema G."/>
            <person name="Klaubauf S."/>
            <person name="Lapidus A."/>
            <person name="Levasseur A."/>
            <person name="Lindquist E."/>
            <person name="Mehrabi R."/>
            <person name="Ohm R.A."/>
            <person name="Owen T.J."/>
            <person name="Salamov A."/>
            <person name="Schwelm A."/>
            <person name="Schijlen E."/>
            <person name="Sun H."/>
            <person name="van den Burg H.A."/>
            <person name="van Ham R.C.H.J."/>
            <person name="Zhang S."/>
            <person name="Goodwin S.B."/>
            <person name="Grigoriev I.V."/>
            <person name="Collemare J."/>
            <person name="Bradshaw R.E."/>
        </authorList>
    </citation>
    <scope>NUCLEOTIDE SEQUENCE [LARGE SCALE GENOMIC DNA]</scope>
    <source>
        <strain evidence="4">NZE10 / CBS 128990</strain>
    </source>
</reference>
<dbReference type="PANTHER" id="PTHR36102:SF1">
    <property type="entry name" value="YDR124W-LIKE HELICAL BUNDLE DOMAIN-CONTAINING PROTEIN"/>
    <property type="match status" value="1"/>
</dbReference>
<dbReference type="HOGENOM" id="CLU_404906_0_0_1"/>
<feature type="compositionally biased region" description="Polar residues" evidence="1">
    <location>
        <begin position="357"/>
        <end position="377"/>
    </location>
</feature>
<dbReference type="OMA" id="ERMELCL"/>
<feature type="compositionally biased region" description="Polar residues" evidence="1">
    <location>
        <begin position="125"/>
        <end position="144"/>
    </location>
</feature>
<feature type="domain" description="Subtelomeric hrmA-associated cluster protein AFUB-079030/YDR124W-like helical bundle" evidence="2">
    <location>
        <begin position="164"/>
        <end position="322"/>
    </location>
</feature>
<dbReference type="OrthoDB" id="5338458at2759"/>
<protein>
    <recommendedName>
        <fullName evidence="2">Subtelomeric hrmA-associated cluster protein AFUB-079030/YDR124W-like helical bundle domain-containing protein</fullName>
    </recommendedName>
</protein>
<reference evidence="3 4" key="2">
    <citation type="journal article" date="2012" name="PLoS Pathog.">
        <title>Diverse lifestyles and strategies of plant pathogenesis encoded in the genomes of eighteen Dothideomycetes fungi.</title>
        <authorList>
            <person name="Ohm R.A."/>
            <person name="Feau N."/>
            <person name="Henrissat B."/>
            <person name="Schoch C.L."/>
            <person name="Horwitz B.A."/>
            <person name="Barry K.W."/>
            <person name="Condon B.J."/>
            <person name="Copeland A.C."/>
            <person name="Dhillon B."/>
            <person name="Glaser F."/>
            <person name="Hesse C.N."/>
            <person name="Kosti I."/>
            <person name="LaButti K."/>
            <person name="Lindquist E.A."/>
            <person name="Lucas S."/>
            <person name="Salamov A.A."/>
            <person name="Bradshaw R.E."/>
            <person name="Ciuffetti L."/>
            <person name="Hamelin R.C."/>
            <person name="Kema G.H.J."/>
            <person name="Lawrence C."/>
            <person name="Scott J.A."/>
            <person name="Spatafora J.W."/>
            <person name="Turgeon B.G."/>
            <person name="de Wit P.J.G.M."/>
            <person name="Zhong S."/>
            <person name="Goodwin S.B."/>
            <person name="Grigoriev I.V."/>
        </authorList>
    </citation>
    <scope>NUCLEOTIDE SEQUENCE [LARGE SCALE GENOMIC DNA]</scope>
    <source>
        <strain evidence="4">NZE10 / CBS 128990</strain>
    </source>
</reference>
<feature type="region of interest" description="Disordered" evidence="1">
    <location>
        <begin position="110"/>
        <end position="157"/>
    </location>
</feature>
<dbReference type="STRING" id="675120.M2YML5"/>
<dbReference type="eggNOG" id="ENOG502S0ES">
    <property type="taxonomic scope" value="Eukaryota"/>
</dbReference>
<organism evidence="3 4">
    <name type="scientific">Dothistroma septosporum (strain NZE10 / CBS 128990)</name>
    <name type="common">Red band needle blight fungus</name>
    <name type="synonym">Mycosphaerella pini</name>
    <dbReference type="NCBI Taxonomy" id="675120"/>
    <lineage>
        <taxon>Eukaryota</taxon>
        <taxon>Fungi</taxon>
        <taxon>Dikarya</taxon>
        <taxon>Ascomycota</taxon>
        <taxon>Pezizomycotina</taxon>
        <taxon>Dothideomycetes</taxon>
        <taxon>Dothideomycetidae</taxon>
        <taxon>Mycosphaerellales</taxon>
        <taxon>Mycosphaerellaceae</taxon>
        <taxon>Dothistroma</taxon>
    </lineage>
</organism>
<dbReference type="EMBL" id="KB446540">
    <property type="protein sequence ID" value="EME43175.1"/>
    <property type="molecule type" value="Genomic_DNA"/>
</dbReference>
<accession>M2YML5</accession>
<dbReference type="InterPro" id="IPR021264">
    <property type="entry name" value="AFUB_079030/YDR124W-like"/>
</dbReference>
<evidence type="ECO:0000256" key="1">
    <source>
        <dbReference type="SAM" id="MobiDB-lite"/>
    </source>
</evidence>
<dbReference type="Pfam" id="PF11001">
    <property type="entry name" value="AFUB_07903_YDR124W_hel"/>
    <property type="match status" value="1"/>
</dbReference>
<dbReference type="InterPro" id="IPR047092">
    <property type="entry name" value="AFUB_07903/YDR124W-like_hel"/>
</dbReference>
<feature type="compositionally biased region" description="Polar residues" evidence="1">
    <location>
        <begin position="385"/>
        <end position="409"/>
    </location>
</feature>